<name>A0A1M5M6R9_9BURK</name>
<protein>
    <recommendedName>
        <fullName evidence="3">Amino acid kinase family protein</fullName>
    </recommendedName>
</protein>
<dbReference type="SUPFAM" id="SSF53633">
    <property type="entry name" value="Carbamate kinase-like"/>
    <property type="match status" value="1"/>
</dbReference>
<dbReference type="STRING" id="658167.SAMN04488135_101143"/>
<accession>A0A1M5M6R9</accession>
<dbReference type="AlphaFoldDB" id="A0A1M5M6R9"/>
<dbReference type="Gene3D" id="3.40.1160.10">
    <property type="entry name" value="Acetylglutamate kinase-like"/>
    <property type="match status" value="1"/>
</dbReference>
<dbReference type="OrthoDB" id="8526978at2"/>
<proteinExistence type="predicted"/>
<evidence type="ECO:0008006" key="3">
    <source>
        <dbReference type="Google" id="ProtNLM"/>
    </source>
</evidence>
<evidence type="ECO:0000313" key="2">
    <source>
        <dbReference type="Proteomes" id="UP000184226"/>
    </source>
</evidence>
<keyword evidence="2" id="KW-1185">Reference proteome</keyword>
<dbReference type="RefSeq" id="WP_073101026.1">
    <property type="nucleotide sequence ID" value="NZ_FQXE01000001.1"/>
</dbReference>
<dbReference type="Proteomes" id="UP000184226">
    <property type="component" value="Unassembled WGS sequence"/>
</dbReference>
<dbReference type="EMBL" id="FQXE01000001">
    <property type="protein sequence ID" value="SHG72935.1"/>
    <property type="molecule type" value="Genomic_DNA"/>
</dbReference>
<gene>
    <name evidence="1" type="ORF">SAMN04488135_101143</name>
</gene>
<dbReference type="InterPro" id="IPR036393">
    <property type="entry name" value="AceGlu_kinase-like_sf"/>
</dbReference>
<evidence type="ECO:0000313" key="1">
    <source>
        <dbReference type="EMBL" id="SHG72935.1"/>
    </source>
</evidence>
<reference evidence="1 2" key="1">
    <citation type="submission" date="2016-11" db="EMBL/GenBank/DDBJ databases">
        <authorList>
            <person name="Jaros S."/>
            <person name="Januszkiewicz K."/>
            <person name="Wedrychowicz H."/>
        </authorList>
    </citation>
    <scope>NUCLEOTIDE SEQUENCE [LARGE SCALE GENOMIC DNA]</scope>
    <source>
        <strain evidence="1 2">CGMCC 1.10190</strain>
    </source>
</reference>
<organism evidence="1 2">
    <name type="scientific">Pollutimonas bauzanensis</name>
    <dbReference type="NCBI Taxonomy" id="658167"/>
    <lineage>
        <taxon>Bacteria</taxon>
        <taxon>Pseudomonadati</taxon>
        <taxon>Pseudomonadota</taxon>
        <taxon>Betaproteobacteria</taxon>
        <taxon>Burkholderiales</taxon>
        <taxon>Alcaligenaceae</taxon>
        <taxon>Pollutimonas</taxon>
    </lineage>
</organism>
<sequence length="196" mass="21117">MWVIKLGGGLAQDPILDEWLAQLTTLGGGRAVVVPGRGCSAGFVRELQLQWQFDDLVAHNMLVLARAQYGLLMGGLAPALEPAVAAADIRGILQRGGVALWMPLSLMREQADEMAVPDMTSDCIAAWLAAHLNAERLILVKSRPIAAQASIAQHIRDGVLDQRFARYARIAACPVDVLHKSEPQRLQSLLLNGAAI</sequence>